<evidence type="ECO:0000313" key="3">
    <source>
        <dbReference type="Proteomes" id="UP000691718"/>
    </source>
</evidence>
<comment type="caution">
    <text evidence="2">The sequence shown here is derived from an EMBL/GenBank/DDBJ whole genome shotgun (WGS) entry which is preliminary data.</text>
</comment>
<dbReference type="InterPro" id="IPR004244">
    <property type="entry name" value="Transposase_22"/>
</dbReference>
<dbReference type="EMBL" id="CAJQZP010000171">
    <property type="protein sequence ID" value="CAG4942686.1"/>
    <property type="molecule type" value="Genomic_DNA"/>
</dbReference>
<name>A0A8S3W5Q2_PARAO</name>
<dbReference type="OrthoDB" id="5989141at2759"/>
<reference evidence="2" key="1">
    <citation type="submission" date="2021-04" db="EMBL/GenBank/DDBJ databases">
        <authorList>
            <person name="Tunstrom K."/>
        </authorList>
    </citation>
    <scope>NUCLEOTIDE SEQUENCE</scope>
</reference>
<dbReference type="Proteomes" id="UP000691718">
    <property type="component" value="Unassembled WGS sequence"/>
</dbReference>
<dbReference type="AlphaFoldDB" id="A0A8S3W5Q2"/>
<protein>
    <submittedName>
        <fullName evidence="2">(apollo) hypothetical protein</fullName>
    </submittedName>
</protein>
<keyword evidence="3" id="KW-1185">Reference proteome</keyword>
<evidence type="ECO:0000313" key="2">
    <source>
        <dbReference type="EMBL" id="CAG4942686.1"/>
    </source>
</evidence>
<accession>A0A8S3W5Q2</accession>
<dbReference type="Pfam" id="PF25298">
    <property type="entry name" value="Baculo_FP_2nd"/>
    <property type="match status" value="1"/>
</dbReference>
<sequence>MSLQRSPPTGSHLDLTKLRDFDSSQGITLRKKKSPECEITGFREELSNSLSSYRRDMSETLAAFKESMMASLKELLDQQSDKICKLCEDISDVKQHMSYLNKTTENMSCEINDIKLNITTLNKQIESTNMRVCTLEKELSEKNHVITSLSTQLGDREQQGRLNNLEIAGIPFKRSENLNTILNCIATKVGFIISPSDVDYIHRVRRYPRNDDNKKTILGRESSDIPNIIVRFTQRKRKSDMLAAARVRRGLTTADLGLDGASRPVFINDHLAPHNKILFGKARKLGKELHYKYIWSRDCKMFLRKSDTSKIIQISNEHDLNKI</sequence>
<feature type="domain" description="FP protein C-terminal" evidence="1">
    <location>
        <begin position="273"/>
        <end position="323"/>
    </location>
</feature>
<organism evidence="2 3">
    <name type="scientific">Parnassius apollo</name>
    <name type="common">Apollo butterfly</name>
    <name type="synonym">Papilio apollo</name>
    <dbReference type="NCBI Taxonomy" id="110799"/>
    <lineage>
        <taxon>Eukaryota</taxon>
        <taxon>Metazoa</taxon>
        <taxon>Ecdysozoa</taxon>
        <taxon>Arthropoda</taxon>
        <taxon>Hexapoda</taxon>
        <taxon>Insecta</taxon>
        <taxon>Pterygota</taxon>
        <taxon>Neoptera</taxon>
        <taxon>Endopterygota</taxon>
        <taxon>Lepidoptera</taxon>
        <taxon>Glossata</taxon>
        <taxon>Ditrysia</taxon>
        <taxon>Papilionoidea</taxon>
        <taxon>Papilionidae</taxon>
        <taxon>Parnassiinae</taxon>
        <taxon>Parnassini</taxon>
        <taxon>Parnassius</taxon>
        <taxon>Parnassius</taxon>
    </lineage>
</organism>
<gene>
    <name evidence="2" type="ORF">PAPOLLO_LOCUS2495</name>
</gene>
<evidence type="ECO:0000259" key="1">
    <source>
        <dbReference type="Pfam" id="PF25298"/>
    </source>
</evidence>
<dbReference type="InterPro" id="IPR057251">
    <property type="entry name" value="FP_C"/>
</dbReference>
<dbReference type="PANTHER" id="PTHR11505">
    <property type="entry name" value="L1 TRANSPOSABLE ELEMENT-RELATED"/>
    <property type="match status" value="1"/>
</dbReference>
<proteinExistence type="predicted"/>